<evidence type="ECO:0000313" key="1">
    <source>
        <dbReference type="EMBL" id="CAI8022393.1"/>
    </source>
</evidence>
<proteinExistence type="predicted"/>
<accession>A0AA35S2S6</accession>
<comment type="caution">
    <text evidence="1">The sequence shown here is derived from an EMBL/GenBank/DDBJ whole genome shotgun (WGS) entry which is preliminary data.</text>
</comment>
<dbReference type="Proteomes" id="UP001174909">
    <property type="component" value="Unassembled WGS sequence"/>
</dbReference>
<sequence>MSTHATAHRPFLAYRPSRVQDTGLVMEKLVTSLHDILDPEPKPTSQTPPITTEICRLKTFS</sequence>
<reference evidence="1" key="1">
    <citation type="submission" date="2023-03" db="EMBL/GenBank/DDBJ databases">
        <authorList>
            <person name="Steffen K."/>
            <person name="Cardenas P."/>
        </authorList>
    </citation>
    <scope>NUCLEOTIDE SEQUENCE</scope>
</reference>
<dbReference type="EMBL" id="CASHTH010001948">
    <property type="protein sequence ID" value="CAI8022393.1"/>
    <property type="molecule type" value="Genomic_DNA"/>
</dbReference>
<evidence type="ECO:0000313" key="2">
    <source>
        <dbReference type="Proteomes" id="UP001174909"/>
    </source>
</evidence>
<dbReference type="AlphaFoldDB" id="A0AA35S2S6"/>
<keyword evidence="2" id="KW-1185">Reference proteome</keyword>
<gene>
    <name evidence="1" type="ORF">GBAR_LOCUS13158</name>
</gene>
<organism evidence="1 2">
    <name type="scientific">Geodia barretti</name>
    <name type="common">Barrett's horny sponge</name>
    <dbReference type="NCBI Taxonomy" id="519541"/>
    <lineage>
        <taxon>Eukaryota</taxon>
        <taxon>Metazoa</taxon>
        <taxon>Porifera</taxon>
        <taxon>Demospongiae</taxon>
        <taxon>Heteroscleromorpha</taxon>
        <taxon>Tetractinellida</taxon>
        <taxon>Astrophorina</taxon>
        <taxon>Geodiidae</taxon>
        <taxon>Geodia</taxon>
    </lineage>
</organism>
<protein>
    <submittedName>
        <fullName evidence="1">Uncharacterized protein</fullName>
    </submittedName>
</protein>
<name>A0AA35S2S6_GEOBA</name>